<dbReference type="Proteomes" id="UP001285921">
    <property type="component" value="Unassembled WGS sequence"/>
</dbReference>
<dbReference type="InterPro" id="IPR020449">
    <property type="entry name" value="Tscrpt_reg_AraC-type_HTH"/>
</dbReference>
<dbReference type="Gene3D" id="1.10.10.60">
    <property type="entry name" value="Homeodomain-like"/>
    <property type="match status" value="2"/>
</dbReference>
<evidence type="ECO:0000256" key="3">
    <source>
        <dbReference type="ARBA" id="ARBA00023163"/>
    </source>
</evidence>
<dbReference type="PANTHER" id="PTHR43280">
    <property type="entry name" value="ARAC-FAMILY TRANSCRIPTIONAL REGULATOR"/>
    <property type="match status" value="1"/>
</dbReference>
<evidence type="ECO:0000259" key="4">
    <source>
        <dbReference type="PROSITE" id="PS01124"/>
    </source>
</evidence>
<dbReference type="PANTHER" id="PTHR43280:SF28">
    <property type="entry name" value="HTH-TYPE TRANSCRIPTIONAL ACTIVATOR RHAS"/>
    <property type="match status" value="1"/>
</dbReference>
<dbReference type="SUPFAM" id="SSF46689">
    <property type="entry name" value="Homeodomain-like"/>
    <property type="match status" value="2"/>
</dbReference>
<keyword evidence="6" id="KW-1185">Reference proteome</keyword>
<dbReference type="EMBL" id="BTCL01000023">
    <property type="protein sequence ID" value="GMK47863.1"/>
    <property type="molecule type" value="Genomic_DNA"/>
</dbReference>
<dbReference type="InterPro" id="IPR009057">
    <property type="entry name" value="Homeodomain-like_sf"/>
</dbReference>
<dbReference type="InterPro" id="IPR018062">
    <property type="entry name" value="HTH_AraC-typ_CS"/>
</dbReference>
<dbReference type="SUPFAM" id="SSF51215">
    <property type="entry name" value="Regulatory protein AraC"/>
    <property type="match status" value="1"/>
</dbReference>
<feature type="domain" description="HTH araC/xylS-type" evidence="4">
    <location>
        <begin position="193"/>
        <end position="291"/>
    </location>
</feature>
<dbReference type="PRINTS" id="PR00032">
    <property type="entry name" value="HTHARAC"/>
</dbReference>
<evidence type="ECO:0000313" key="6">
    <source>
        <dbReference type="Proteomes" id="UP001285921"/>
    </source>
</evidence>
<dbReference type="InterPro" id="IPR014710">
    <property type="entry name" value="RmlC-like_jellyroll"/>
</dbReference>
<gene>
    <name evidence="5" type="primary">ydeC_2</name>
    <name evidence="5" type="ORF">PghCCS26_49930</name>
</gene>
<name>A0ABQ6NRZ2_9BACL</name>
<dbReference type="InterPro" id="IPR018060">
    <property type="entry name" value="HTH_AraC"/>
</dbReference>
<sequence length="294" mass="34487">MGKQLYEAIQFPDETFPYIMYKHTIHRSIPEGRGFNDLHWHEELQITLATKGNLTIQINGIDYHLHTGQAIFINKSVLHIVTHLTAEGEYVSFNFPEKLLAFYSDSAMEKNYVLPITNSYLLSCEIKGDTEWQKQILNILWSMKKEFEINKSWGWQYEVSIKTVQLWLILISNISLPSEESSKHNRLKQERLQLMLSFIHQNYSNPITLKEIADAAHLSVSECTRSFKTSIHMTPYSYLVKYRINKSCELLKSTEYTITEIASRVGFNHVNHFIQAFKKDLELTPKEFRKMRTE</sequence>
<keyword evidence="3" id="KW-0804">Transcription</keyword>
<organism evidence="5 6">
    <name type="scientific">Paenibacillus glycanilyticus</name>
    <dbReference type="NCBI Taxonomy" id="126569"/>
    <lineage>
        <taxon>Bacteria</taxon>
        <taxon>Bacillati</taxon>
        <taxon>Bacillota</taxon>
        <taxon>Bacilli</taxon>
        <taxon>Bacillales</taxon>
        <taxon>Paenibacillaceae</taxon>
        <taxon>Paenibacillus</taxon>
    </lineage>
</organism>
<comment type="caution">
    <text evidence="5">The sequence shown here is derived from an EMBL/GenBank/DDBJ whole genome shotgun (WGS) entry which is preliminary data.</text>
</comment>
<keyword evidence="2" id="KW-0238">DNA-binding</keyword>
<dbReference type="Pfam" id="PF02311">
    <property type="entry name" value="AraC_binding"/>
    <property type="match status" value="1"/>
</dbReference>
<dbReference type="PROSITE" id="PS01124">
    <property type="entry name" value="HTH_ARAC_FAMILY_2"/>
    <property type="match status" value="1"/>
</dbReference>
<dbReference type="Pfam" id="PF12833">
    <property type="entry name" value="HTH_18"/>
    <property type="match status" value="1"/>
</dbReference>
<evidence type="ECO:0000256" key="1">
    <source>
        <dbReference type="ARBA" id="ARBA00023015"/>
    </source>
</evidence>
<dbReference type="RefSeq" id="WP_317981712.1">
    <property type="nucleotide sequence ID" value="NZ_BTCL01000023.1"/>
</dbReference>
<dbReference type="InterPro" id="IPR037923">
    <property type="entry name" value="HTH-like"/>
</dbReference>
<dbReference type="Gene3D" id="2.60.120.10">
    <property type="entry name" value="Jelly Rolls"/>
    <property type="match status" value="1"/>
</dbReference>
<protein>
    <submittedName>
        <fullName evidence="5">HTH-type transcriptional regulator YdeC</fullName>
    </submittedName>
</protein>
<keyword evidence="1" id="KW-0805">Transcription regulation</keyword>
<evidence type="ECO:0000313" key="5">
    <source>
        <dbReference type="EMBL" id="GMK47863.1"/>
    </source>
</evidence>
<dbReference type="SMART" id="SM00342">
    <property type="entry name" value="HTH_ARAC"/>
    <property type="match status" value="1"/>
</dbReference>
<dbReference type="InterPro" id="IPR003313">
    <property type="entry name" value="AraC-bd"/>
</dbReference>
<proteinExistence type="predicted"/>
<reference evidence="5 6" key="1">
    <citation type="submission" date="2023-05" db="EMBL/GenBank/DDBJ databases">
        <title>Draft genome of Paenibacillus sp. CCS26.</title>
        <authorList>
            <person name="Akita H."/>
            <person name="Shinto Y."/>
            <person name="Kimura Z."/>
        </authorList>
    </citation>
    <scope>NUCLEOTIDE SEQUENCE [LARGE SCALE GENOMIC DNA]</scope>
    <source>
        <strain evidence="5 6">CCS26</strain>
    </source>
</reference>
<evidence type="ECO:0000256" key="2">
    <source>
        <dbReference type="ARBA" id="ARBA00023125"/>
    </source>
</evidence>
<accession>A0ABQ6NRZ2</accession>
<dbReference type="PROSITE" id="PS00041">
    <property type="entry name" value="HTH_ARAC_FAMILY_1"/>
    <property type="match status" value="1"/>
</dbReference>